<organism evidence="1">
    <name type="scientific">Arion vulgaris</name>
    <dbReference type="NCBI Taxonomy" id="1028688"/>
    <lineage>
        <taxon>Eukaryota</taxon>
        <taxon>Metazoa</taxon>
        <taxon>Spiralia</taxon>
        <taxon>Lophotrochozoa</taxon>
        <taxon>Mollusca</taxon>
        <taxon>Gastropoda</taxon>
        <taxon>Heterobranchia</taxon>
        <taxon>Euthyneura</taxon>
        <taxon>Panpulmonata</taxon>
        <taxon>Eupulmonata</taxon>
        <taxon>Stylommatophora</taxon>
        <taxon>Helicina</taxon>
        <taxon>Arionoidea</taxon>
        <taxon>Arionidae</taxon>
        <taxon>Arion</taxon>
    </lineage>
</organism>
<name>A0A0B7B979_9EUPU</name>
<dbReference type="EMBL" id="HACG01042723">
    <property type="protein sequence ID" value="CEK89588.1"/>
    <property type="molecule type" value="Transcribed_RNA"/>
</dbReference>
<gene>
    <name evidence="1" type="primary">ORF171842</name>
</gene>
<evidence type="ECO:0000313" key="1">
    <source>
        <dbReference type="EMBL" id="CEK89588.1"/>
    </source>
</evidence>
<protein>
    <submittedName>
        <fullName evidence="1">Uncharacterized protein</fullName>
    </submittedName>
</protein>
<proteinExistence type="predicted"/>
<accession>A0A0B7B979</accession>
<dbReference type="AlphaFoldDB" id="A0A0B7B979"/>
<reference evidence="1" key="1">
    <citation type="submission" date="2014-12" db="EMBL/GenBank/DDBJ databases">
        <title>Insight into the proteome of Arion vulgaris.</title>
        <authorList>
            <person name="Aradska J."/>
            <person name="Bulat T."/>
            <person name="Smidak R."/>
            <person name="Sarate P."/>
            <person name="Gangsoo J."/>
            <person name="Sialana F."/>
            <person name="Bilban M."/>
            <person name="Lubec G."/>
        </authorList>
    </citation>
    <scope>NUCLEOTIDE SEQUENCE</scope>
    <source>
        <tissue evidence="1">Skin</tissue>
    </source>
</reference>
<feature type="non-terminal residue" evidence="1">
    <location>
        <position position="1"/>
    </location>
</feature>
<sequence>FYSLHPNFGPGNHSGKTVPISSVNKGGLKVKDFIASGFSIWHHPCQHAIC</sequence>